<organism evidence="3 4">
    <name type="scientific">Neorhizobium huautlense</name>
    <dbReference type="NCBI Taxonomy" id="67774"/>
    <lineage>
        <taxon>Bacteria</taxon>
        <taxon>Pseudomonadati</taxon>
        <taxon>Pseudomonadota</taxon>
        <taxon>Alphaproteobacteria</taxon>
        <taxon>Hyphomicrobiales</taxon>
        <taxon>Rhizobiaceae</taxon>
        <taxon>Rhizobium/Agrobacterium group</taxon>
        <taxon>Neorhizobium</taxon>
    </lineage>
</organism>
<dbReference type="EMBL" id="JAUSRF010000009">
    <property type="protein sequence ID" value="MDP9838338.1"/>
    <property type="molecule type" value="Genomic_DNA"/>
</dbReference>
<gene>
    <name evidence="3" type="ORF">J2T09_003105</name>
</gene>
<feature type="transmembrane region" description="Helical" evidence="1">
    <location>
        <begin position="310"/>
        <end position="328"/>
    </location>
</feature>
<reference evidence="3 4" key="1">
    <citation type="submission" date="2023-07" db="EMBL/GenBank/DDBJ databases">
        <title>Sorghum-associated microbial communities from plants grown in Nebraska, USA.</title>
        <authorList>
            <person name="Schachtman D."/>
        </authorList>
    </citation>
    <scope>NUCLEOTIDE SEQUENCE [LARGE SCALE GENOMIC DNA]</scope>
    <source>
        <strain evidence="3 4">DS1307</strain>
    </source>
</reference>
<keyword evidence="1" id="KW-1133">Transmembrane helix</keyword>
<feature type="transmembrane region" description="Helical" evidence="1">
    <location>
        <begin position="58"/>
        <end position="75"/>
    </location>
</feature>
<feature type="transmembrane region" description="Helical" evidence="1">
    <location>
        <begin position="133"/>
        <end position="153"/>
    </location>
</feature>
<keyword evidence="4" id="KW-1185">Reference proteome</keyword>
<feature type="transmembrane region" description="Helical" evidence="1">
    <location>
        <begin position="17"/>
        <end position="38"/>
    </location>
</feature>
<keyword evidence="1" id="KW-0812">Transmembrane</keyword>
<protein>
    <submittedName>
        <fullName evidence="3">Membrane protein</fullName>
    </submittedName>
</protein>
<dbReference type="PANTHER" id="PTHR36927">
    <property type="entry name" value="BLR4337 PROTEIN"/>
    <property type="match status" value="1"/>
</dbReference>
<feature type="transmembrane region" description="Helical" evidence="1">
    <location>
        <begin position="91"/>
        <end position="113"/>
    </location>
</feature>
<keyword evidence="1" id="KW-0472">Membrane</keyword>
<comment type="caution">
    <text evidence="3">The sequence shown here is derived from an EMBL/GenBank/DDBJ whole genome shotgun (WGS) entry which is preliminary data.</text>
</comment>
<evidence type="ECO:0000256" key="1">
    <source>
        <dbReference type="SAM" id="Phobius"/>
    </source>
</evidence>
<dbReference type="Proteomes" id="UP001241472">
    <property type="component" value="Unassembled WGS sequence"/>
</dbReference>
<evidence type="ECO:0000313" key="4">
    <source>
        <dbReference type="Proteomes" id="UP001241472"/>
    </source>
</evidence>
<feature type="transmembrane region" description="Helical" evidence="1">
    <location>
        <begin position="334"/>
        <end position="351"/>
    </location>
</feature>
<feature type="transmembrane region" description="Helical" evidence="1">
    <location>
        <begin position="206"/>
        <end position="225"/>
    </location>
</feature>
<proteinExistence type="predicted"/>
<feature type="domain" description="Acyltransferase 3" evidence="2">
    <location>
        <begin position="10"/>
        <end position="349"/>
    </location>
</feature>
<name>A0ABT9PW49_9HYPH</name>
<dbReference type="InterPro" id="IPR050623">
    <property type="entry name" value="Glucan_succinyl_AcylTrfase"/>
</dbReference>
<evidence type="ECO:0000259" key="2">
    <source>
        <dbReference type="Pfam" id="PF01757"/>
    </source>
</evidence>
<evidence type="ECO:0000313" key="3">
    <source>
        <dbReference type="EMBL" id="MDP9838338.1"/>
    </source>
</evidence>
<feature type="transmembrane region" description="Helical" evidence="1">
    <location>
        <begin position="237"/>
        <end position="257"/>
    </location>
</feature>
<dbReference type="Pfam" id="PF01757">
    <property type="entry name" value="Acyl_transf_3"/>
    <property type="match status" value="1"/>
</dbReference>
<feature type="transmembrane region" description="Helical" evidence="1">
    <location>
        <begin position="269"/>
        <end position="289"/>
    </location>
</feature>
<accession>A0ABT9PW49</accession>
<dbReference type="PANTHER" id="PTHR36927:SF3">
    <property type="entry name" value="GLUCANS BIOSYNTHESIS PROTEIN C"/>
    <property type="match status" value="1"/>
</dbReference>
<dbReference type="InterPro" id="IPR002656">
    <property type="entry name" value="Acyl_transf_3_dom"/>
</dbReference>
<sequence>MNNILGGRRHDIDALRVFSFGTVIIYHTSLLFGTRDWLLNSYESSRLMDLIAIGSHPWRMSLLFFISGLVTASLLNRKSVEEICRSRTRHLLLPFLFGVVFIVPPQIYFAALVEIPGMSYWDFLKAYVANGIMVEHLWFLLYLWVYVCLWSLAMPRLTKRLPNLPSAFASSLKGAGLFLLPVAFLAALRVFLYPVFGESLNVINDVYAHALYFSMFMAGSLLVNQPQFWSEIDRQRWVSLGLAAASLLAIVTIALVLPREQRPDVLVVLMRIIRSVFQWCSIITLLAFAGRIASRPSRVVAYLNKSMMTYYVVHQTVIIIAAYCFIQADRLDPGDFLPILIITLLVCAMAAEAKKFAEARLVPWVSKLVAPRKPREEPSSLEAAG</sequence>
<dbReference type="RefSeq" id="WP_306836124.1">
    <property type="nucleotide sequence ID" value="NZ_JAUSRF010000009.1"/>
</dbReference>
<feature type="transmembrane region" description="Helical" evidence="1">
    <location>
        <begin position="174"/>
        <end position="194"/>
    </location>
</feature>